<evidence type="ECO:0000256" key="4">
    <source>
        <dbReference type="ARBA" id="ARBA00022741"/>
    </source>
</evidence>
<comment type="similarity">
    <text evidence="7 8">Belongs to the formate--tetrahydrofolate ligase family.</text>
</comment>
<comment type="pathway">
    <text evidence="1 8">One-carbon metabolism; tetrahydrofolate interconversion.</text>
</comment>
<keyword evidence="3 8" id="KW-0436">Ligase</keyword>
<dbReference type="Gene3D" id="3.10.410.10">
    <property type="entry name" value="Formyltetrahydrofolate synthetase, domain 3"/>
    <property type="match status" value="1"/>
</dbReference>
<dbReference type="PROSITE" id="PS00722">
    <property type="entry name" value="FTHFS_2"/>
    <property type="match status" value="1"/>
</dbReference>
<reference evidence="9" key="1">
    <citation type="journal article" date="2023" name="Int. J. Syst. Evol. Microbiol.">
        <title>&lt;i&gt;Clostridium folliculivorans&lt;/i&gt; sp. nov., isolated from soil samples of an organic paddy in Japan.</title>
        <authorList>
            <person name="Tazawa J."/>
            <person name="Kobayashi H."/>
            <person name="Tanizawa Y."/>
            <person name="Uchino A."/>
            <person name="Tanaka F."/>
            <person name="Urashima Y."/>
            <person name="Miura S."/>
            <person name="Sakamoto M."/>
            <person name="Ohkuma M."/>
            <person name="Tohno M."/>
        </authorList>
    </citation>
    <scope>NUCLEOTIDE SEQUENCE</scope>
    <source>
        <strain evidence="9">D1-1</strain>
    </source>
</reference>
<dbReference type="EC" id="6.3.4.3" evidence="8"/>
<dbReference type="AlphaFoldDB" id="A0A9W5Y412"/>
<keyword evidence="2 8" id="KW-0554">One-carbon metabolism</keyword>
<dbReference type="InterPro" id="IPR020628">
    <property type="entry name" value="Formate_THF_ligase_CS"/>
</dbReference>
<dbReference type="GO" id="GO:0005524">
    <property type="term" value="F:ATP binding"/>
    <property type="evidence" value="ECO:0007669"/>
    <property type="project" value="UniProtKB-UniRule"/>
</dbReference>
<dbReference type="InterPro" id="IPR027417">
    <property type="entry name" value="P-loop_NTPase"/>
</dbReference>
<dbReference type="GO" id="GO:0004329">
    <property type="term" value="F:formate-tetrahydrofolate ligase activity"/>
    <property type="evidence" value="ECO:0007669"/>
    <property type="project" value="UniProtKB-UniRule"/>
</dbReference>
<organism evidence="9 10">
    <name type="scientific">Clostridium folliculivorans</name>
    <dbReference type="NCBI Taxonomy" id="2886038"/>
    <lineage>
        <taxon>Bacteria</taxon>
        <taxon>Bacillati</taxon>
        <taxon>Bacillota</taxon>
        <taxon>Clostridia</taxon>
        <taxon>Eubacteriales</taxon>
        <taxon>Clostridiaceae</taxon>
        <taxon>Clostridium</taxon>
    </lineage>
</organism>
<evidence type="ECO:0000256" key="3">
    <source>
        <dbReference type="ARBA" id="ARBA00022598"/>
    </source>
</evidence>
<evidence type="ECO:0000256" key="1">
    <source>
        <dbReference type="ARBA" id="ARBA00004777"/>
    </source>
</evidence>
<proteinExistence type="inferred from homology"/>
<comment type="catalytic activity">
    <reaction evidence="6 8">
        <text>(6S)-5,6,7,8-tetrahydrofolate + formate + ATP = (6R)-10-formyltetrahydrofolate + ADP + phosphate</text>
        <dbReference type="Rhea" id="RHEA:20221"/>
        <dbReference type="ChEBI" id="CHEBI:15740"/>
        <dbReference type="ChEBI" id="CHEBI:30616"/>
        <dbReference type="ChEBI" id="CHEBI:43474"/>
        <dbReference type="ChEBI" id="CHEBI:57453"/>
        <dbReference type="ChEBI" id="CHEBI:195366"/>
        <dbReference type="ChEBI" id="CHEBI:456216"/>
        <dbReference type="EC" id="6.3.4.3"/>
    </reaction>
</comment>
<accession>A0A9W5Y412</accession>
<dbReference type="SUPFAM" id="SSF52540">
    <property type="entry name" value="P-loop containing nucleoside triphosphate hydrolases"/>
    <property type="match status" value="1"/>
</dbReference>
<dbReference type="GO" id="GO:0035999">
    <property type="term" value="P:tetrahydrofolate interconversion"/>
    <property type="evidence" value="ECO:0007669"/>
    <property type="project" value="UniProtKB-UniRule"/>
</dbReference>
<dbReference type="Gene3D" id="3.30.1510.10">
    <property type="entry name" value="Domain 2, N(10)-formyltetrahydrofolate synthetase"/>
    <property type="match status" value="1"/>
</dbReference>
<dbReference type="InterPro" id="IPR000559">
    <property type="entry name" value="Formate_THF_ligase"/>
</dbReference>
<gene>
    <name evidence="8 9" type="primary">fhs</name>
    <name evidence="9" type="ORF">CFOLD11_29820</name>
</gene>
<dbReference type="PROSITE" id="PS00721">
    <property type="entry name" value="FTHFS_1"/>
    <property type="match status" value="1"/>
</dbReference>
<dbReference type="FunFam" id="3.10.410.10:FF:000001">
    <property type="entry name" value="Putative formate--tetrahydrofolate ligase"/>
    <property type="match status" value="1"/>
</dbReference>
<evidence type="ECO:0000256" key="2">
    <source>
        <dbReference type="ARBA" id="ARBA00022563"/>
    </source>
</evidence>
<dbReference type="RefSeq" id="WP_261853067.1">
    <property type="nucleotide sequence ID" value="NZ_BQXY01000004.1"/>
</dbReference>
<evidence type="ECO:0000313" key="10">
    <source>
        <dbReference type="Proteomes" id="UP001057868"/>
    </source>
</evidence>
<comment type="caution">
    <text evidence="9">The sequence shown here is derived from an EMBL/GenBank/DDBJ whole genome shotgun (WGS) entry which is preliminary data.</text>
</comment>
<dbReference type="EMBL" id="BQXY01000004">
    <property type="protein sequence ID" value="GKU26155.1"/>
    <property type="molecule type" value="Genomic_DNA"/>
</dbReference>
<keyword evidence="5 8" id="KW-0067">ATP-binding</keyword>
<keyword evidence="10" id="KW-1185">Reference proteome</keyword>
<protein>
    <recommendedName>
        <fullName evidence="8">Formate--tetrahydrofolate ligase</fullName>
        <ecNumber evidence="8">6.3.4.3</ecNumber>
    </recommendedName>
    <alternativeName>
        <fullName evidence="8">Formyltetrahydrofolate synthetase</fullName>
        <shortName evidence="8">FHS</shortName>
        <shortName evidence="8">FTHFS</shortName>
    </alternativeName>
</protein>
<dbReference type="HAMAP" id="MF_01543">
    <property type="entry name" value="FTHFS"/>
    <property type="match status" value="1"/>
</dbReference>
<sequence>MKTDIEIAQEAKIEPIIKIAEKLGLTDEDIELYGRYKCKISLDVVNNKEENKAGKLILVTAINPTPAGEGKSTVTVGLGQALNKIGKNAVIALREPSLGPVFGMKGGAAGGGYSQVVPMEDINLHFTGDMHAITTANNLLCAAIDNHIHQGNSLKIDSRKIIFKRVMDMNDRALRDIVIGMGGKANGFVREDGFMITVASEIMAILCLAKDLKDLKERMGNILVAYNLEGMPVYAKEIGIQGAMALLMKDAIKPNLVQTLENTPAIIHGGPFANIAHGCNSIIATKTAMKLGEYTVTEAGFGADLGAEKFFDIKCRYGGLRPDCAVLVATIRAIKHHGGVKKDNLNEENIEAVKKGIKNLEKQVENIQKYGVPVIVAINKFISDTDEEIRIVKEFCDSLDVKVSLTEVWEKGGEGGIDLAKKVVETIELEKSNFSPIYDSELQIKQKIEVIAKEIYGAKGVNYTSIAQKQIKELEDFKLDKLPICMAKTQYSLSDNPSLIGRPEGFEITVREIRVSNGAGFIVALTGDIMTMPGLPKVPAANKMDILENGEIVGLF</sequence>
<dbReference type="NCBIfam" id="NF010030">
    <property type="entry name" value="PRK13505.1"/>
    <property type="match status" value="1"/>
</dbReference>
<dbReference type="CDD" id="cd00477">
    <property type="entry name" value="FTHFS"/>
    <property type="match status" value="1"/>
</dbReference>
<keyword evidence="4 8" id="KW-0547">Nucleotide-binding</keyword>
<evidence type="ECO:0000256" key="8">
    <source>
        <dbReference type="HAMAP-Rule" id="MF_01543"/>
    </source>
</evidence>
<evidence type="ECO:0000256" key="6">
    <source>
        <dbReference type="ARBA" id="ARBA00049033"/>
    </source>
</evidence>
<dbReference type="Proteomes" id="UP001057868">
    <property type="component" value="Unassembled WGS sequence"/>
</dbReference>
<dbReference type="Gene3D" id="3.40.50.300">
    <property type="entry name" value="P-loop containing nucleotide triphosphate hydrolases"/>
    <property type="match status" value="1"/>
</dbReference>
<dbReference type="FunFam" id="3.30.1510.10:FF:000001">
    <property type="entry name" value="Formate--tetrahydrofolate ligase"/>
    <property type="match status" value="1"/>
</dbReference>
<feature type="binding site" evidence="8">
    <location>
        <begin position="65"/>
        <end position="72"/>
    </location>
    <ligand>
        <name>ATP</name>
        <dbReference type="ChEBI" id="CHEBI:30616"/>
    </ligand>
</feature>
<evidence type="ECO:0000256" key="5">
    <source>
        <dbReference type="ARBA" id="ARBA00022840"/>
    </source>
</evidence>
<evidence type="ECO:0000313" key="9">
    <source>
        <dbReference type="EMBL" id="GKU26155.1"/>
    </source>
</evidence>
<evidence type="ECO:0000256" key="7">
    <source>
        <dbReference type="ARBA" id="ARBA00061363"/>
    </source>
</evidence>
<dbReference type="Pfam" id="PF01268">
    <property type="entry name" value="FTHFS"/>
    <property type="match status" value="1"/>
</dbReference>
<name>A0A9W5Y412_9CLOT</name>